<protein>
    <submittedName>
        <fullName evidence="2">Methionyl-tRNA formyltransferase</fullName>
    </submittedName>
</protein>
<evidence type="ECO:0000313" key="3">
    <source>
        <dbReference type="Proteomes" id="UP000229794"/>
    </source>
</evidence>
<evidence type="ECO:0000259" key="1">
    <source>
        <dbReference type="Pfam" id="PF00551"/>
    </source>
</evidence>
<dbReference type="SUPFAM" id="SSF53328">
    <property type="entry name" value="Formyltransferase"/>
    <property type="match status" value="1"/>
</dbReference>
<feature type="non-terminal residue" evidence="2">
    <location>
        <position position="115"/>
    </location>
</feature>
<dbReference type="InterPro" id="IPR036477">
    <property type="entry name" value="Formyl_transf_N_sf"/>
</dbReference>
<dbReference type="PROSITE" id="PS00373">
    <property type="entry name" value="GART"/>
    <property type="match status" value="1"/>
</dbReference>
<accession>A0A2H0BDZ4</accession>
<dbReference type="GO" id="GO:0004479">
    <property type="term" value="F:methionyl-tRNA formyltransferase activity"/>
    <property type="evidence" value="ECO:0007669"/>
    <property type="project" value="TreeGrafter"/>
</dbReference>
<feature type="domain" description="Formyl transferase N-terminal" evidence="1">
    <location>
        <begin position="2"/>
        <end position="78"/>
    </location>
</feature>
<keyword evidence="2" id="KW-0808">Transferase</keyword>
<dbReference type="PANTHER" id="PTHR11138">
    <property type="entry name" value="METHIONYL-TRNA FORMYLTRANSFERASE"/>
    <property type="match status" value="1"/>
</dbReference>
<dbReference type="PANTHER" id="PTHR11138:SF5">
    <property type="entry name" value="METHIONYL-TRNA FORMYLTRANSFERASE, MITOCHONDRIAL"/>
    <property type="match status" value="1"/>
</dbReference>
<comment type="caution">
    <text evidence="2">The sequence shown here is derived from an EMBL/GenBank/DDBJ whole genome shotgun (WGS) entry which is preliminary data.</text>
</comment>
<proteinExistence type="predicted"/>
<dbReference type="Proteomes" id="UP000229794">
    <property type="component" value="Unassembled WGS sequence"/>
</dbReference>
<sequence>MPKYKTLNVHPSLLPRLRGPAPIQNTILREEELGITIMKMDEKMDHGPILAQAKISITPWPDHYRTVEEKLGRAGARILGVLIPKWISGEIEEVPQDETKASFTKFIKKEDGLLD</sequence>
<dbReference type="EMBL" id="PCST01000009">
    <property type="protein sequence ID" value="PIP55897.1"/>
    <property type="molecule type" value="Genomic_DNA"/>
</dbReference>
<gene>
    <name evidence="2" type="ORF">COX06_00695</name>
</gene>
<dbReference type="GO" id="GO:0005829">
    <property type="term" value="C:cytosol"/>
    <property type="evidence" value="ECO:0007669"/>
    <property type="project" value="TreeGrafter"/>
</dbReference>
<dbReference type="Gene3D" id="3.40.50.12230">
    <property type="match status" value="1"/>
</dbReference>
<evidence type="ECO:0000313" key="2">
    <source>
        <dbReference type="EMBL" id="PIP55897.1"/>
    </source>
</evidence>
<dbReference type="Pfam" id="PF00551">
    <property type="entry name" value="Formyl_trans_N"/>
    <property type="match status" value="1"/>
</dbReference>
<dbReference type="InterPro" id="IPR002376">
    <property type="entry name" value="Formyl_transf_N"/>
</dbReference>
<organism evidence="2 3">
    <name type="scientific">Candidatus Zambryskibacteria bacterium CG22_combo_CG10-13_8_21_14_all_42_17</name>
    <dbReference type="NCBI Taxonomy" id="1975118"/>
    <lineage>
        <taxon>Bacteria</taxon>
        <taxon>Candidatus Zambryskiibacteriota</taxon>
    </lineage>
</organism>
<reference evidence="2 3" key="1">
    <citation type="submission" date="2017-09" db="EMBL/GenBank/DDBJ databases">
        <title>Depth-based differentiation of microbial function through sediment-hosted aquifers and enrichment of novel symbionts in the deep terrestrial subsurface.</title>
        <authorList>
            <person name="Probst A.J."/>
            <person name="Ladd B."/>
            <person name="Jarett J.K."/>
            <person name="Geller-Mcgrath D.E."/>
            <person name="Sieber C.M."/>
            <person name="Emerson J.B."/>
            <person name="Anantharaman K."/>
            <person name="Thomas B.C."/>
            <person name="Malmstrom R."/>
            <person name="Stieglmeier M."/>
            <person name="Klingl A."/>
            <person name="Woyke T."/>
            <person name="Ryan C.M."/>
            <person name="Banfield J.F."/>
        </authorList>
    </citation>
    <scope>NUCLEOTIDE SEQUENCE [LARGE SCALE GENOMIC DNA]</scope>
    <source>
        <strain evidence="2">CG22_combo_CG10-13_8_21_14_all_42_17</strain>
    </source>
</reference>
<dbReference type="InterPro" id="IPR001555">
    <property type="entry name" value="GART_AS"/>
</dbReference>
<name>A0A2H0BDZ4_9BACT</name>
<dbReference type="AlphaFoldDB" id="A0A2H0BDZ4"/>